<evidence type="ECO:0000256" key="6">
    <source>
        <dbReference type="ARBA" id="ARBA00022840"/>
    </source>
</evidence>
<evidence type="ECO:0000256" key="5">
    <source>
        <dbReference type="ARBA" id="ARBA00022777"/>
    </source>
</evidence>
<comment type="catalytic activity">
    <reaction evidence="7">
        <text>L-threonyl-[protein] + ATP = O-phospho-L-threonyl-[protein] + ADP + H(+)</text>
        <dbReference type="Rhea" id="RHEA:46608"/>
        <dbReference type="Rhea" id="RHEA-COMP:11060"/>
        <dbReference type="Rhea" id="RHEA-COMP:11605"/>
        <dbReference type="ChEBI" id="CHEBI:15378"/>
        <dbReference type="ChEBI" id="CHEBI:30013"/>
        <dbReference type="ChEBI" id="CHEBI:30616"/>
        <dbReference type="ChEBI" id="CHEBI:61977"/>
        <dbReference type="ChEBI" id="CHEBI:456216"/>
        <dbReference type="EC" id="2.7.11.1"/>
    </reaction>
</comment>
<dbReference type="AlphaFoldDB" id="A0A428S744"/>
<evidence type="ECO:0000256" key="4">
    <source>
        <dbReference type="ARBA" id="ARBA00022741"/>
    </source>
</evidence>
<sequence length="654" mass="74722">MVYLRKFHFVYVWFSSGHREEELGSALSELHQEHAFDGFMEDETERRLFGAAYYHAWKMLNPVKLVFSTTPREYHKADRFPFLAKEKIDGGNFGILEKFEILPEYDGGVEKLMSDYSKSAVGHGSTRRLLFAKKSVKIFDEDLHALALAEQDMLRMVSRLDKPATDNIVTLLTCYNWGDEMHFVFPYIETDLKRLLDGDLDNTNIVASLFHIQELPENKLWLEIVGVAQALKAMHTEMKNPFEDDPGEGKVLACHFDLKPANILVTGDGKLKIGDFGHSHIQVVKTGDTAEVDYRGGDPVYAAPESLLRTEQTQEFPQPGADGNAPAIKYDVWSLACIMIEVLIRLLSPQRSQLPLEEFRKKLAEFQRGGRYKHQFFNEDGVKSCVIEAISGLKYDEPAESAINQYISTIKVLLLDMFRHDNRSSPSSQDVLFRLREARADYRERVAPEDLGLRLKRESFMPDQTFREIGWTNQDGELVSFVDIITDLHAFQGALLQKRVFTPYDLYGTAIELVRYPRTPETLESVSIQFWASDSPKYLANAITNRQLPGGPSKPETMVIFSPKTPQTTAFLRISLNNRQKKFIEVESPPKIEISPRRTYRHFGACEFPSRNPWEPDHAESATPKLKTPEVRLESVEELKVKKLTVSMPEGKED</sequence>
<keyword evidence="12" id="KW-1185">Reference proteome</keyword>
<evidence type="ECO:0000259" key="10">
    <source>
        <dbReference type="PROSITE" id="PS50011"/>
    </source>
</evidence>
<dbReference type="Pfam" id="PF00069">
    <property type="entry name" value="Pkinase"/>
    <property type="match status" value="1"/>
</dbReference>
<accession>A0A428S744</accession>
<evidence type="ECO:0000256" key="2">
    <source>
        <dbReference type="ARBA" id="ARBA00022527"/>
    </source>
</evidence>
<keyword evidence="3" id="KW-0808">Transferase</keyword>
<feature type="non-terminal residue" evidence="11">
    <location>
        <position position="654"/>
    </location>
</feature>
<dbReference type="PANTHER" id="PTHR43671">
    <property type="entry name" value="SERINE/THREONINE-PROTEIN KINASE NEK"/>
    <property type="match status" value="1"/>
</dbReference>
<evidence type="ECO:0000256" key="8">
    <source>
        <dbReference type="ARBA" id="ARBA00048679"/>
    </source>
</evidence>
<dbReference type="InterPro" id="IPR050660">
    <property type="entry name" value="NEK_Ser/Thr_kinase"/>
</dbReference>
<dbReference type="PROSITE" id="PS50011">
    <property type="entry name" value="PROTEIN_KINASE_DOM"/>
    <property type="match status" value="1"/>
</dbReference>
<dbReference type="EC" id="2.7.11.1" evidence="1"/>
<feature type="domain" description="Protein kinase" evidence="10">
    <location>
        <begin position="82"/>
        <end position="440"/>
    </location>
</feature>
<evidence type="ECO:0000313" key="11">
    <source>
        <dbReference type="EMBL" id="RSL85513.1"/>
    </source>
</evidence>
<gene>
    <name evidence="11" type="ORF">CDV31_016551</name>
</gene>
<name>A0A428S744_9HYPO</name>
<dbReference type="InterPro" id="IPR011009">
    <property type="entry name" value="Kinase-like_dom_sf"/>
</dbReference>
<evidence type="ECO:0000256" key="3">
    <source>
        <dbReference type="ARBA" id="ARBA00022679"/>
    </source>
</evidence>
<feature type="region of interest" description="Disordered" evidence="9">
    <location>
        <begin position="609"/>
        <end position="632"/>
    </location>
</feature>
<organism evidence="11 12">
    <name type="scientific">Fusarium ambrosium</name>
    <dbReference type="NCBI Taxonomy" id="131363"/>
    <lineage>
        <taxon>Eukaryota</taxon>
        <taxon>Fungi</taxon>
        <taxon>Dikarya</taxon>
        <taxon>Ascomycota</taxon>
        <taxon>Pezizomycotina</taxon>
        <taxon>Sordariomycetes</taxon>
        <taxon>Hypocreomycetidae</taxon>
        <taxon>Hypocreales</taxon>
        <taxon>Nectriaceae</taxon>
        <taxon>Fusarium</taxon>
        <taxon>Fusarium solani species complex</taxon>
    </lineage>
</organism>
<dbReference type="GO" id="GO:0005524">
    <property type="term" value="F:ATP binding"/>
    <property type="evidence" value="ECO:0007669"/>
    <property type="project" value="UniProtKB-KW"/>
</dbReference>
<comment type="caution">
    <text evidence="11">The sequence shown here is derived from an EMBL/GenBank/DDBJ whole genome shotgun (WGS) entry which is preliminary data.</text>
</comment>
<comment type="catalytic activity">
    <reaction evidence="8">
        <text>L-seryl-[protein] + ATP = O-phospho-L-seryl-[protein] + ADP + H(+)</text>
        <dbReference type="Rhea" id="RHEA:17989"/>
        <dbReference type="Rhea" id="RHEA-COMP:9863"/>
        <dbReference type="Rhea" id="RHEA-COMP:11604"/>
        <dbReference type="ChEBI" id="CHEBI:15378"/>
        <dbReference type="ChEBI" id="CHEBI:29999"/>
        <dbReference type="ChEBI" id="CHEBI:30616"/>
        <dbReference type="ChEBI" id="CHEBI:83421"/>
        <dbReference type="ChEBI" id="CHEBI:456216"/>
        <dbReference type="EC" id="2.7.11.1"/>
    </reaction>
</comment>
<evidence type="ECO:0000256" key="1">
    <source>
        <dbReference type="ARBA" id="ARBA00012513"/>
    </source>
</evidence>
<evidence type="ECO:0000256" key="9">
    <source>
        <dbReference type="SAM" id="MobiDB-lite"/>
    </source>
</evidence>
<protein>
    <recommendedName>
        <fullName evidence="1">non-specific serine/threonine protein kinase</fullName>
        <ecNumber evidence="1">2.7.11.1</ecNumber>
    </recommendedName>
</protein>
<reference evidence="11 12" key="1">
    <citation type="submission" date="2017-06" db="EMBL/GenBank/DDBJ databases">
        <title>Cmopartive genomic analysis of Ambrosia Fusariam Clade fungi.</title>
        <authorList>
            <person name="Stajich J.E."/>
            <person name="Carrillo J."/>
            <person name="Kijimoto T."/>
            <person name="Eskalen A."/>
            <person name="O'Donnell K."/>
            <person name="Kasson M."/>
        </authorList>
    </citation>
    <scope>NUCLEOTIDE SEQUENCE [LARGE SCALE GENOMIC DNA]</scope>
    <source>
        <strain evidence="11 12">NRRL 20438</strain>
    </source>
</reference>
<proteinExistence type="predicted"/>
<keyword evidence="5" id="KW-0418">Kinase</keyword>
<evidence type="ECO:0000256" key="7">
    <source>
        <dbReference type="ARBA" id="ARBA00047899"/>
    </source>
</evidence>
<dbReference type="PANTHER" id="PTHR43671:SF98">
    <property type="entry name" value="SERINE_THREONINE-PROTEIN KINASE NEK11"/>
    <property type="match status" value="1"/>
</dbReference>
<dbReference type="SMART" id="SM00220">
    <property type="entry name" value="S_TKc"/>
    <property type="match status" value="1"/>
</dbReference>
<keyword evidence="2" id="KW-0723">Serine/threonine-protein kinase</keyword>
<dbReference type="InterPro" id="IPR000719">
    <property type="entry name" value="Prot_kinase_dom"/>
</dbReference>
<dbReference type="EMBL" id="NIZV01000561">
    <property type="protein sequence ID" value="RSL85513.1"/>
    <property type="molecule type" value="Genomic_DNA"/>
</dbReference>
<dbReference type="SUPFAM" id="SSF56112">
    <property type="entry name" value="Protein kinase-like (PK-like)"/>
    <property type="match status" value="1"/>
</dbReference>
<dbReference type="Proteomes" id="UP000288429">
    <property type="component" value="Unassembled WGS sequence"/>
</dbReference>
<keyword evidence="6" id="KW-0067">ATP-binding</keyword>
<dbReference type="Gene3D" id="1.10.510.10">
    <property type="entry name" value="Transferase(Phosphotransferase) domain 1"/>
    <property type="match status" value="1"/>
</dbReference>
<keyword evidence="4" id="KW-0547">Nucleotide-binding</keyword>
<dbReference type="GO" id="GO:0004674">
    <property type="term" value="F:protein serine/threonine kinase activity"/>
    <property type="evidence" value="ECO:0007669"/>
    <property type="project" value="UniProtKB-KW"/>
</dbReference>
<evidence type="ECO:0000313" key="12">
    <source>
        <dbReference type="Proteomes" id="UP000288429"/>
    </source>
</evidence>